<accession>A0A5B8VLV1</accession>
<gene>
    <name evidence="2" type="ORF">FSB73_13210</name>
</gene>
<evidence type="ECO:0000313" key="3">
    <source>
        <dbReference type="Proteomes" id="UP000321291"/>
    </source>
</evidence>
<dbReference type="RefSeq" id="WP_146782986.1">
    <property type="nucleotide sequence ID" value="NZ_CP042434.1"/>
</dbReference>
<feature type="signal peptide" evidence="1">
    <location>
        <begin position="1"/>
        <end position="20"/>
    </location>
</feature>
<keyword evidence="3" id="KW-1185">Reference proteome</keyword>
<evidence type="ECO:0000256" key="1">
    <source>
        <dbReference type="SAM" id="SignalP"/>
    </source>
</evidence>
<sequence>MKHYKLTVLFSILLSFLVGCNSNSAIEGQLFNATASRDAEIGSTTIGAVLNWHMVTLLKDNKTKQILVLYANDQAFKAVKQGVVHYEAGAILALVHWLGKPDIHWFGADIPGEITSIDQVSFATDGKNSPKPNLTTFIKRKRGFEKVLTSDTLLVHKTTNFILSLRRPYLPD</sequence>
<organism evidence="2 3">
    <name type="scientific">Arachidicoccus ginsenosidivorans</name>
    <dbReference type="NCBI Taxonomy" id="496057"/>
    <lineage>
        <taxon>Bacteria</taxon>
        <taxon>Pseudomonadati</taxon>
        <taxon>Bacteroidota</taxon>
        <taxon>Chitinophagia</taxon>
        <taxon>Chitinophagales</taxon>
        <taxon>Chitinophagaceae</taxon>
        <taxon>Arachidicoccus</taxon>
    </lineage>
</organism>
<reference evidence="2 3" key="1">
    <citation type="journal article" date="2017" name="Int. J. Syst. Evol. Microbiol.">
        <title>Arachidicoccus ginsenosidivorans sp. nov., with ginsenoside-converting activity isolated from ginseng cultivating soil.</title>
        <authorList>
            <person name="Siddiqi M.Z."/>
            <person name="Aslam Z."/>
            <person name="Im W.T."/>
        </authorList>
    </citation>
    <scope>NUCLEOTIDE SEQUENCE [LARGE SCALE GENOMIC DNA]</scope>
    <source>
        <strain evidence="2 3">Gsoil 809</strain>
    </source>
</reference>
<dbReference type="AlphaFoldDB" id="A0A5B8VLV1"/>
<dbReference type="EMBL" id="CP042434">
    <property type="protein sequence ID" value="QEC72490.1"/>
    <property type="molecule type" value="Genomic_DNA"/>
</dbReference>
<keyword evidence="1" id="KW-0732">Signal</keyword>
<proteinExistence type="predicted"/>
<feature type="chain" id="PRO_5022692401" evidence="1">
    <location>
        <begin position="21"/>
        <end position="172"/>
    </location>
</feature>
<dbReference type="PROSITE" id="PS51257">
    <property type="entry name" value="PROKAR_LIPOPROTEIN"/>
    <property type="match status" value="1"/>
</dbReference>
<dbReference type="Proteomes" id="UP000321291">
    <property type="component" value="Chromosome"/>
</dbReference>
<evidence type="ECO:0000313" key="2">
    <source>
        <dbReference type="EMBL" id="QEC72490.1"/>
    </source>
</evidence>
<name>A0A5B8VLV1_9BACT</name>
<dbReference type="OrthoDB" id="674757at2"/>
<dbReference type="KEGG" id="agi:FSB73_13210"/>
<protein>
    <submittedName>
        <fullName evidence="2">Uncharacterized protein</fullName>
    </submittedName>
</protein>